<proteinExistence type="predicted"/>
<protein>
    <recommendedName>
        <fullName evidence="2">Antitoxin</fullName>
    </recommendedName>
</protein>
<gene>
    <name evidence="1" type="ORF">LCGC14_0844920</name>
</gene>
<evidence type="ECO:0000313" key="1">
    <source>
        <dbReference type="EMBL" id="KKN29377.1"/>
    </source>
</evidence>
<sequence>MYGITTITIDDKTKEGLLKVAALLQIKRMKKINYDTTIKFLIENYQKKKDEDKFRTACKKIENIDVDNVLSELYQERKKDEVSF</sequence>
<name>A0A0F9PXA3_9ZZZZ</name>
<accession>A0A0F9PXA3</accession>
<reference evidence="1" key="1">
    <citation type="journal article" date="2015" name="Nature">
        <title>Complex archaea that bridge the gap between prokaryotes and eukaryotes.</title>
        <authorList>
            <person name="Spang A."/>
            <person name="Saw J.H."/>
            <person name="Jorgensen S.L."/>
            <person name="Zaremba-Niedzwiedzka K."/>
            <person name="Martijn J."/>
            <person name="Lind A.E."/>
            <person name="van Eijk R."/>
            <person name="Schleper C."/>
            <person name="Guy L."/>
            <person name="Ettema T.J."/>
        </authorList>
    </citation>
    <scope>NUCLEOTIDE SEQUENCE</scope>
</reference>
<organism evidence="1">
    <name type="scientific">marine sediment metagenome</name>
    <dbReference type="NCBI Taxonomy" id="412755"/>
    <lineage>
        <taxon>unclassified sequences</taxon>
        <taxon>metagenomes</taxon>
        <taxon>ecological metagenomes</taxon>
    </lineage>
</organism>
<evidence type="ECO:0008006" key="2">
    <source>
        <dbReference type="Google" id="ProtNLM"/>
    </source>
</evidence>
<dbReference type="EMBL" id="LAZR01002492">
    <property type="protein sequence ID" value="KKN29377.1"/>
    <property type="molecule type" value="Genomic_DNA"/>
</dbReference>
<dbReference type="AlphaFoldDB" id="A0A0F9PXA3"/>
<comment type="caution">
    <text evidence="1">The sequence shown here is derived from an EMBL/GenBank/DDBJ whole genome shotgun (WGS) entry which is preliminary data.</text>
</comment>